<keyword evidence="3" id="KW-1185">Reference proteome</keyword>
<dbReference type="Pfam" id="PF14417">
    <property type="entry name" value="MEDS"/>
    <property type="match status" value="1"/>
</dbReference>
<protein>
    <submittedName>
        <fullName evidence="2">MEDS domain-containing protein</fullName>
    </submittedName>
</protein>
<reference evidence="2" key="1">
    <citation type="submission" date="2021-10" db="EMBL/GenBank/DDBJ databases">
        <authorList>
            <person name="Lyu M."/>
            <person name="Wang X."/>
            <person name="Meng X."/>
            <person name="Xu K."/>
        </authorList>
    </citation>
    <scope>NUCLEOTIDE SEQUENCE</scope>
    <source>
        <strain evidence="2">A6</strain>
    </source>
</reference>
<comment type="caution">
    <text evidence="2">The sequence shown here is derived from an EMBL/GenBank/DDBJ whole genome shotgun (WGS) entry which is preliminary data.</text>
</comment>
<name>A0ABS8JJ75_9GAMM</name>
<evidence type="ECO:0000313" key="3">
    <source>
        <dbReference type="Proteomes" id="UP001165293"/>
    </source>
</evidence>
<evidence type="ECO:0000259" key="1">
    <source>
        <dbReference type="Pfam" id="PF14417"/>
    </source>
</evidence>
<gene>
    <name evidence="2" type="ORF">LK996_11135</name>
</gene>
<organism evidence="2 3">
    <name type="scientific">Noviluteimonas lactosilytica</name>
    <dbReference type="NCBI Taxonomy" id="2888523"/>
    <lineage>
        <taxon>Bacteria</taxon>
        <taxon>Pseudomonadati</taxon>
        <taxon>Pseudomonadota</taxon>
        <taxon>Gammaproteobacteria</taxon>
        <taxon>Lysobacterales</taxon>
        <taxon>Lysobacteraceae</taxon>
        <taxon>Noviluteimonas</taxon>
    </lineage>
</organism>
<proteinExistence type="predicted"/>
<dbReference type="InterPro" id="IPR025847">
    <property type="entry name" value="MEDS_domain"/>
</dbReference>
<feature type="domain" description="MEDS" evidence="1">
    <location>
        <begin position="80"/>
        <end position="239"/>
    </location>
</feature>
<dbReference type="EMBL" id="JAJGAK010000002">
    <property type="protein sequence ID" value="MCC8363622.1"/>
    <property type="molecule type" value="Genomic_DNA"/>
</dbReference>
<sequence>MSSKLPNPSLRQKLIVAGIPETEHAADALLARIPDIKPGLLQQLGSDAVAELLLYLISKGVVTLRAPSQQALLDLPWGSHVCQFYETKQDQLEMLVPYFKQGLERNEACAWLVADLTVEEARHSLAAQVPDLDRYLAKGQMQIRHYSEFYTDPSGTVRAPEQLSYQFAAMGSSAREQGFEGLRASGSVSFVQDSESMSRFMQYETMVNVAIQNARMMAVCTYPVQASAMCGCRELIHNHGNIFVKRGEWVHDRSKEAANIEAVFAALAQGSVDALLV</sequence>
<evidence type="ECO:0000313" key="2">
    <source>
        <dbReference type="EMBL" id="MCC8363622.1"/>
    </source>
</evidence>
<dbReference type="RefSeq" id="WP_230527255.1">
    <property type="nucleotide sequence ID" value="NZ_JAJGAK010000002.1"/>
</dbReference>
<dbReference type="Proteomes" id="UP001165293">
    <property type="component" value="Unassembled WGS sequence"/>
</dbReference>
<accession>A0ABS8JJ75</accession>